<dbReference type="EMBL" id="NSIT01000089">
    <property type="protein sequence ID" value="PJE79182.1"/>
    <property type="molecule type" value="Genomic_DNA"/>
</dbReference>
<evidence type="ECO:0000313" key="2">
    <source>
        <dbReference type="EMBL" id="PJE79182.1"/>
    </source>
</evidence>
<dbReference type="AlphaFoldDB" id="A0A2H9T7I5"/>
<name>A0A2H9T7I5_9ZZZZ</name>
<accession>A0A2H9T7I5</accession>
<proteinExistence type="predicted"/>
<gene>
    <name evidence="2" type="ORF">CI610_01852</name>
</gene>
<evidence type="ECO:0000256" key="1">
    <source>
        <dbReference type="SAM" id="Phobius"/>
    </source>
</evidence>
<protein>
    <submittedName>
        <fullName evidence="2">Uncharacterized protein</fullName>
    </submittedName>
</protein>
<keyword evidence="1" id="KW-0472">Membrane</keyword>
<keyword evidence="1" id="KW-0812">Transmembrane</keyword>
<keyword evidence="1" id="KW-1133">Transmembrane helix</keyword>
<comment type="caution">
    <text evidence="2">The sequence shown here is derived from an EMBL/GenBank/DDBJ whole genome shotgun (WGS) entry which is preliminary data.</text>
</comment>
<sequence>MLASDDDWLLIPVKKNSFRYKNPIYVRILIYSVYGLFIYSASLIVSERAIADCVAHCDFLISSIFLKRDKPI</sequence>
<feature type="transmembrane region" description="Helical" evidence="1">
    <location>
        <begin position="24"/>
        <end position="43"/>
    </location>
</feature>
<organism evidence="2">
    <name type="scientific">invertebrate metagenome</name>
    <dbReference type="NCBI Taxonomy" id="1711999"/>
    <lineage>
        <taxon>unclassified sequences</taxon>
        <taxon>metagenomes</taxon>
        <taxon>organismal metagenomes</taxon>
    </lineage>
</organism>
<reference evidence="2" key="1">
    <citation type="journal article" date="2017" name="Appl. Environ. Microbiol.">
        <title>Molecular characterization of an Endozoicomonas-like organism causing infection in king scallop Pecten maximus L.</title>
        <authorList>
            <person name="Cano I."/>
            <person name="van Aerle R."/>
            <person name="Ross S."/>
            <person name="Verner-Jeffreys D.W."/>
            <person name="Paley R.K."/>
            <person name="Rimmer G."/>
            <person name="Ryder D."/>
            <person name="Hooper P."/>
            <person name="Stone D."/>
            <person name="Feist S.W."/>
        </authorList>
    </citation>
    <scope>NUCLEOTIDE SEQUENCE</scope>
</reference>